<keyword evidence="1" id="KW-1133">Transmembrane helix</keyword>
<comment type="caution">
    <text evidence="2">The sequence shown here is derived from an EMBL/GenBank/DDBJ whole genome shotgun (WGS) entry which is preliminary data.</text>
</comment>
<evidence type="ECO:0000256" key="1">
    <source>
        <dbReference type="SAM" id="Phobius"/>
    </source>
</evidence>
<feature type="transmembrane region" description="Helical" evidence="1">
    <location>
        <begin position="36"/>
        <end position="57"/>
    </location>
</feature>
<organism evidence="2 3">
    <name type="scientific">Methanosarcina baikalica</name>
    <dbReference type="NCBI Taxonomy" id="3073890"/>
    <lineage>
        <taxon>Archaea</taxon>
        <taxon>Methanobacteriati</taxon>
        <taxon>Methanobacteriota</taxon>
        <taxon>Stenosarchaea group</taxon>
        <taxon>Methanomicrobia</taxon>
        <taxon>Methanosarcinales</taxon>
        <taxon>Methanosarcinaceae</taxon>
        <taxon>Methanosarcina</taxon>
    </lineage>
</organism>
<reference evidence="3" key="1">
    <citation type="submission" date="2023-07" db="EMBL/GenBank/DDBJ databases">
        <title>Whole-genome sequencing of a new Methanosarcina sp. Z-7115.</title>
        <authorList>
            <person name="Zhilina T.N."/>
            <person name="Merkel A.Y."/>
        </authorList>
    </citation>
    <scope>NUCLEOTIDE SEQUENCE [LARGE SCALE GENOMIC DNA]</scope>
    <source>
        <strain evidence="3">Z-7115</strain>
    </source>
</reference>
<sequence>MPSAFQALGSEFQETAVIRNYILNYGFFSAMNPDRLLIYGAAFTIMGLSNAVIPILLELADLNPSSLGGLASSLLFSAYFLGGSPFLR</sequence>
<dbReference type="RefSeq" id="WP_310574497.1">
    <property type="nucleotide sequence ID" value="NZ_JAVKPK010000003.1"/>
</dbReference>
<proteinExistence type="predicted"/>
<evidence type="ECO:0000313" key="2">
    <source>
        <dbReference type="EMBL" id="MDR7664469.1"/>
    </source>
</evidence>
<name>A0ABU2CXL5_9EURY</name>
<feature type="transmembrane region" description="Helical" evidence="1">
    <location>
        <begin position="69"/>
        <end position="87"/>
    </location>
</feature>
<keyword evidence="1" id="KW-0472">Membrane</keyword>
<gene>
    <name evidence="2" type="ORF">RG963_01455</name>
</gene>
<evidence type="ECO:0000313" key="3">
    <source>
        <dbReference type="Proteomes" id="UP001246244"/>
    </source>
</evidence>
<accession>A0ABU2CXL5</accession>
<dbReference type="EMBL" id="JAVKPK010000003">
    <property type="protein sequence ID" value="MDR7664469.1"/>
    <property type="molecule type" value="Genomic_DNA"/>
</dbReference>
<protein>
    <submittedName>
        <fullName evidence="2">Uncharacterized protein</fullName>
    </submittedName>
</protein>
<keyword evidence="3" id="KW-1185">Reference proteome</keyword>
<keyword evidence="1" id="KW-0812">Transmembrane</keyword>
<dbReference type="Proteomes" id="UP001246244">
    <property type="component" value="Unassembled WGS sequence"/>
</dbReference>